<dbReference type="Proteomes" id="UP000030665">
    <property type="component" value="Unassembled WGS sequence"/>
</dbReference>
<evidence type="ECO:0000256" key="1">
    <source>
        <dbReference type="SAM" id="MobiDB-lite"/>
    </source>
</evidence>
<dbReference type="Pfam" id="PF22979">
    <property type="entry name" value="HTH_69"/>
    <property type="match status" value="1"/>
</dbReference>
<organism evidence="3 4">
    <name type="scientific">Trichuris trichiura</name>
    <name type="common">Whipworm</name>
    <name type="synonym">Trichocephalus trichiurus</name>
    <dbReference type="NCBI Taxonomy" id="36087"/>
    <lineage>
        <taxon>Eukaryota</taxon>
        <taxon>Metazoa</taxon>
        <taxon>Ecdysozoa</taxon>
        <taxon>Nematoda</taxon>
        <taxon>Enoplea</taxon>
        <taxon>Dorylaimia</taxon>
        <taxon>Trichinellida</taxon>
        <taxon>Trichuridae</taxon>
        <taxon>Trichuris</taxon>
    </lineage>
</organism>
<dbReference type="AlphaFoldDB" id="A0A077ZC27"/>
<dbReference type="GO" id="GO:0009116">
    <property type="term" value="P:nucleoside metabolic process"/>
    <property type="evidence" value="ECO:0007669"/>
    <property type="project" value="InterPro"/>
</dbReference>
<dbReference type="Gene3D" id="3.40.50.1580">
    <property type="entry name" value="Nucleoside phosphorylase domain"/>
    <property type="match status" value="1"/>
</dbReference>
<dbReference type="GO" id="GO:0003824">
    <property type="term" value="F:catalytic activity"/>
    <property type="evidence" value="ECO:0007669"/>
    <property type="project" value="InterPro"/>
</dbReference>
<sequence>MKEKNDYVVLSPIGYKDALVGVRLERMELSSPSEVPDVVHSGQGIHSGIIVRSAQNSSDLSWQVTKNDEKPFSVDLKVGLHHGPQNVHQEVCHDCLDYGNFLMRLAKLLKRRFTQIQVIDLEIKVTSSEKTCLEVDDMTTDPADASYAFAEPLKIGDVQELLEHAFPNGMGTAEIASTLNSSCAIVEEFLSQLEMRGVITHLESDQWIRVDKDADFQNAMGKQMPKVNRSDRPTVAIVTALYAEKLAVDAMLQNRRTYVRYKSDGESNVYTLGNIGSHRVVSTKLSVVGQSRSEKISAGSITTRLLGGFPEVEHVFVVGVGGLAPNSSDGDGAVHLGDVVVSAPASSQYPYAYIICDSLQRNRDSNQLCMYARYSTADNIARTFDDSANWDVFSSDCLDAIHNAAKDTEFSFNRPSVNVDGQQPARSNPAVNSEKSKLHLGPIAASKIVFKHQVLKDDFTRRFGLIAFDAGFDT</sequence>
<evidence type="ECO:0000313" key="3">
    <source>
        <dbReference type="EMBL" id="CDW57399.1"/>
    </source>
</evidence>
<reference evidence="3" key="1">
    <citation type="submission" date="2014-01" db="EMBL/GenBank/DDBJ databases">
        <authorList>
            <person name="Aslett M."/>
        </authorList>
    </citation>
    <scope>NUCLEOTIDE SEQUENCE</scope>
</reference>
<keyword evidence="4" id="KW-1185">Reference proteome</keyword>
<dbReference type="PANTHER" id="PTHR47705">
    <property type="entry name" value="AGAP000321-PA"/>
    <property type="match status" value="1"/>
</dbReference>
<gene>
    <name evidence="3" type="ORF">TTRE_0000569101</name>
</gene>
<dbReference type="InterPro" id="IPR055121">
    <property type="entry name" value="HTH_69"/>
</dbReference>
<dbReference type="EMBL" id="HG806158">
    <property type="protein sequence ID" value="CDW57399.1"/>
    <property type="molecule type" value="Genomic_DNA"/>
</dbReference>
<feature type="region of interest" description="Disordered" evidence="1">
    <location>
        <begin position="414"/>
        <end position="434"/>
    </location>
</feature>
<accession>A0A077ZC27</accession>
<feature type="domain" description="Winged helix-turn-helix" evidence="2">
    <location>
        <begin position="153"/>
        <end position="211"/>
    </location>
</feature>
<evidence type="ECO:0000259" key="2">
    <source>
        <dbReference type="Pfam" id="PF22979"/>
    </source>
</evidence>
<proteinExistence type="predicted"/>
<evidence type="ECO:0000313" key="4">
    <source>
        <dbReference type="Proteomes" id="UP000030665"/>
    </source>
</evidence>
<dbReference type="PANTHER" id="PTHR47705:SF1">
    <property type="entry name" value="PNP_UDP_1 DOMAIN-CONTAINING PROTEIN"/>
    <property type="match status" value="1"/>
</dbReference>
<reference evidence="3" key="2">
    <citation type="submission" date="2014-03" db="EMBL/GenBank/DDBJ databases">
        <title>The whipworm genome and dual-species transcriptomics of an intimate host-pathogen interaction.</title>
        <authorList>
            <person name="Foth B.J."/>
            <person name="Tsai I.J."/>
            <person name="Reid A.J."/>
            <person name="Bancroft A.J."/>
            <person name="Nichol S."/>
            <person name="Tracey A."/>
            <person name="Holroyd N."/>
            <person name="Cotton J.A."/>
            <person name="Stanley E.J."/>
            <person name="Zarowiecki M."/>
            <person name="Liu J.Z."/>
            <person name="Huckvale T."/>
            <person name="Cooper P.J."/>
            <person name="Grencis R.K."/>
            <person name="Berriman M."/>
        </authorList>
    </citation>
    <scope>NUCLEOTIDE SEQUENCE [LARGE SCALE GENOMIC DNA]</scope>
</reference>
<name>A0A077ZC27_TRITR</name>
<feature type="compositionally biased region" description="Polar residues" evidence="1">
    <location>
        <begin position="414"/>
        <end position="433"/>
    </location>
</feature>
<feature type="non-terminal residue" evidence="3">
    <location>
        <position position="474"/>
    </location>
</feature>
<dbReference type="OrthoDB" id="1577640at2759"/>
<protein>
    <recommendedName>
        <fullName evidence="2">Winged helix-turn-helix domain-containing protein</fullName>
    </recommendedName>
</protein>
<dbReference type="STRING" id="36087.A0A077ZC27"/>
<dbReference type="InterPro" id="IPR035994">
    <property type="entry name" value="Nucleoside_phosphorylase_sf"/>
</dbReference>